<dbReference type="InterPro" id="IPR050571">
    <property type="entry name" value="Class-IV_PLP-Dep_Aminotrnsfr"/>
</dbReference>
<accession>A0A0T5X9L7</accession>
<name>A0A0T5X9L7_9BACT</name>
<dbReference type="Gene3D" id="3.20.10.10">
    <property type="entry name" value="D-amino Acid Aminotransferase, subunit A, domain 2"/>
    <property type="match status" value="1"/>
</dbReference>
<dbReference type="STRING" id="592015.HMPREF1705_04332"/>
<dbReference type="AlphaFoldDB" id="A0A0T5X9L7"/>
<dbReference type="Pfam" id="PF01063">
    <property type="entry name" value="Aminotran_4"/>
    <property type="match status" value="1"/>
</dbReference>
<evidence type="ECO:0000313" key="2">
    <source>
        <dbReference type="EMBL" id="KRT35066.1"/>
    </source>
</evidence>
<dbReference type="EMBL" id="ACJX03000001">
    <property type="protein sequence ID" value="KRT35066.1"/>
    <property type="molecule type" value="Genomic_DNA"/>
</dbReference>
<dbReference type="GO" id="GO:0008483">
    <property type="term" value="F:transaminase activity"/>
    <property type="evidence" value="ECO:0007669"/>
    <property type="project" value="UniProtKB-KW"/>
</dbReference>
<dbReference type="InterPro" id="IPR001544">
    <property type="entry name" value="Aminotrans_IV"/>
</dbReference>
<dbReference type="PANTHER" id="PTHR42743:SF11">
    <property type="entry name" value="AMINODEOXYCHORISMATE LYASE"/>
    <property type="match status" value="1"/>
</dbReference>
<protein>
    <submittedName>
        <fullName evidence="2">Aminotransferase, class IV</fullName>
    </submittedName>
</protein>
<dbReference type="Proteomes" id="UP000005273">
    <property type="component" value="Unassembled WGS sequence"/>
</dbReference>
<keyword evidence="2" id="KW-0032">Aminotransferase</keyword>
<evidence type="ECO:0000256" key="1">
    <source>
        <dbReference type="ARBA" id="ARBA00009320"/>
    </source>
</evidence>
<dbReference type="InterPro" id="IPR036038">
    <property type="entry name" value="Aminotransferase-like"/>
</dbReference>
<dbReference type="Gene3D" id="3.30.470.10">
    <property type="match status" value="1"/>
</dbReference>
<keyword evidence="2" id="KW-0808">Transferase</keyword>
<reference evidence="3" key="1">
    <citation type="submission" date="2012-09" db="EMBL/GenBank/DDBJ databases">
        <authorList>
            <person name="Weinstock G."/>
            <person name="Sodergren E."/>
            <person name="Clifton S."/>
            <person name="Fulton L."/>
            <person name="Fulton B."/>
            <person name="Courtney L."/>
            <person name="Fronick C."/>
            <person name="Harrison M."/>
            <person name="Strong C."/>
            <person name="Farmer C."/>
            <person name="Delehaunty K."/>
            <person name="Markovic C."/>
            <person name="Hall O."/>
            <person name="Minx P."/>
            <person name="Tomlinson C."/>
            <person name="Mitreva M."/>
            <person name="Nelson J."/>
            <person name="Hou S."/>
            <person name="Wollam A."/>
            <person name="Pepin K.H."/>
            <person name="Johnson M."/>
            <person name="Bhonagiri V."/>
            <person name="Nash W.E."/>
            <person name="Suruliraj S."/>
            <person name="Warren W."/>
            <person name="Chinwalla A."/>
            <person name="Mardis E.R."/>
            <person name="Wilson R.K."/>
        </authorList>
    </citation>
    <scope>NUCLEOTIDE SEQUENCE [LARGE SCALE GENOMIC DNA]</scope>
    <source>
        <strain evidence="3">OS1</strain>
    </source>
</reference>
<sequence length="287" mass="32732">MVEYMAYKKRGRKLKLCYYNGEFKSLEEISIPITDLLVQRGVGVFDTLRTYRKRPHAMSIHLKRLEESSHALGIKLPLDIQQIIGVIRKGIAMMDCEEVQMRIYVSGGDVFEDGQFPHPRFFVIFEPLEKAPRENYERGVALAPIDMDRPFPHIKSVFYLPAYVGRRDDKEALEVLYCPDGEITESSSSSFFMVIDGRIVTAPTEKVLDGVMRQIIIKLAEESGLKVEMRCPLLSEVSTAQEAFITGSIKEILPVRRIGSQHLAQVNGPVSQYLQHLYSAKIEDYLE</sequence>
<dbReference type="GO" id="GO:0046394">
    <property type="term" value="P:carboxylic acid biosynthetic process"/>
    <property type="evidence" value="ECO:0007669"/>
    <property type="project" value="UniProtKB-ARBA"/>
</dbReference>
<dbReference type="eggNOG" id="COG0115">
    <property type="taxonomic scope" value="Bacteria"/>
</dbReference>
<dbReference type="CDD" id="cd00449">
    <property type="entry name" value="PLPDE_IV"/>
    <property type="match status" value="1"/>
</dbReference>
<evidence type="ECO:0000313" key="3">
    <source>
        <dbReference type="Proteomes" id="UP000005273"/>
    </source>
</evidence>
<organism evidence="2 3">
    <name type="scientific">Acetomicrobium hydrogeniformans ATCC BAA-1850</name>
    <dbReference type="NCBI Taxonomy" id="592015"/>
    <lineage>
        <taxon>Bacteria</taxon>
        <taxon>Thermotogati</taxon>
        <taxon>Synergistota</taxon>
        <taxon>Synergistia</taxon>
        <taxon>Synergistales</taxon>
        <taxon>Acetomicrobiaceae</taxon>
        <taxon>Acetomicrobium</taxon>
    </lineage>
</organism>
<proteinExistence type="inferred from homology"/>
<gene>
    <name evidence="2" type="ORF">HMPREF1705_04332</name>
</gene>
<comment type="similarity">
    <text evidence="1">Belongs to the class-IV pyridoxal-phosphate-dependent aminotransferase family.</text>
</comment>
<dbReference type="InterPro" id="IPR043132">
    <property type="entry name" value="BCAT-like_C"/>
</dbReference>
<keyword evidence="3" id="KW-1185">Reference proteome</keyword>
<dbReference type="SUPFAM" id="SSF56752">
    <property type="entry name" value="D-aminoacid aminotransferase-like PLP-dependent enzymes"/>
    <property type="match status" value="1"/>
</dbReference>
<comment type="caution">
    <text evidence="2">The sequence shown here is derived from an EMBL/GenBank/DDBJ whole genome shotgun (WGS) entry which is preliminary data.</text>
</comment>
<dbReference type="InterPro" id="IPR043131">
    <property type="entry name" value="BCAT-like_N"/>
</dbReference>
<dbReference type="OrthoDB" id="9805628at2"/>
<dbReference type="PANTHER" id="PTHR42743">
    <property type="entry name" value="AMINO-ACID AMINOTRANSFERASE"/>
    <property type="match status" value="1"/>
</dbReference>